<keyword evidence="1" id="KW-0812">Transmembrane</keyword>
<gene>
    <name evidence="2" type="ORF">PGB27_26540</name>
</gene>
<keyword evidence="1" id="KW-1133">Transmembrane helix</keyword>
<reference evidence="2 3" key="1">
    <citation type="submission" date="2023-02" db="EMBL/GenBank/DDBJ databases">
        <title>Genome sequencing required for Actinomycetospora new species description.</title>
        <authorList>
            <person name="Saimee Y."/>
            <person name="Duangmal K."/>
        </authorList>
    </citation>
    <scope>NUCLEOTIDE SEQUENCE [LARGE SCALE GENOMIC DNA]</scope>
    <source>
        <strain evidence="2 3">DW7H6</strain>
    </source>
</reference>
<dbReference type="EMBL" id="JAQZAO010000017">
    <property type="protein sequence ID" value="MDD7968922.1"/>
    <property type="molecule type" value="Genomic_DNA"/>
</dbReference>
<protein>
    <recommendedName>
        <fullName evidence="4">DUF2269 family protein</fullName>
    </recommendedName>
</protein>
<organism evidence="2 3">
    <name type="scientific">Actinomycetospora lemnae</name>
    <dbReference type="NCBI Taxonomy" id="3019891"/>
    <lineage>
        <taxon>Bacteria</taxon>
        <taxon>Bacillati</taxon>
        <taxon>Actinomycetota</taxon>
        <taxon>Actinomycetes</taxon>
        <taxon>Pseudonocardiales</taxon>
        <taxon>Pseudonocardiaceae</taxon>
        <taxon>Actinomycetospora</taxon>
    </lineage>
</organism>
<evidence type="ECO:0000313" key="2">
    <source>
        <dbReference type="EMBL" id="MDD7968922.1"/>
    </source>
</evidence>
<name>A0ABT5T1C7_9PSEU</name>
<feature type="transmembrane region" description="Helical" evidence="1">
    <location>
        <begin position="120"/>
        <end position="143"/>
    </location>
</feature>
<keyword evidence="3" id="KW-1185">Reference proteome</keyword>
<feature type="transmembrane region" description="Helical" evidence="1">
    <location>
        <begin position="80"/>
        <end position="100"/>
    </location>
</feature>
<accession>A0ABT5T1C7</accession>
<dbReference type="Proteomes" id="UP001300763">
    <property type="component" value="Unassembled WGS sequence"/>
</dbReference>
<keyword evidence="1" id="KW-0472">Membrane</keyword>
<proteinExistence type="predicted"/>
<comment type="caution">
    <text evidence="2">The sequence shown here is derived from an EMBL/GenBank/DDBJ whole genome shotgun (WGS) entry which is preliminary data.</text>
</comment>
<sequence length="151" mass="15217">MSAVLLAVHVLVAIVAIGPVCVAASMFPPEARRALGDDPGAAARLPVLARICRTYALVGIAVPVFGLATASSMGVLTEPWVLVSIVLTVAAAGVLAGMVLPRQRVLLEGAGPRDALAASTGRLAAATGVFNLLWAVVTVLMIVRPGSSTGV</sequence>
<evidence type="ECO:0000256" key="1">
    <source>
        <dbReference type="SAM" id="Phobius"/>
    </source>
</evidence>
<dbReference type="RefSeq" id="WP_274203455.1">
    <property type="nucleotide sequence ID" value="NZ_JAQZAO010000017.1"/>
</dbReference>
<feature type="transmembrane region" description="Helical" evidence="1">
    <location>
        <begin position="47"/>
        <end position="68"/>
    </location>
</feature>
<evidence type="ECO:0000313" key="3">
    <source>
        <dbReference type="Proteomes" id="UP001300763"/>
    </source>
</evidence>
<evidence type="ECO:0008006" key="4">
    <source>
        <dbReference type="Google" id="ProtNLM"/>
    </source>
</evidence>